<feature type="domain" description="SET" evidence="1">
    <location>
        <begin position="50"/>
        <end position="170"/>
    </location>
</feature>
<dbReference type="SUPFAM" id="SSF82199">
    <property type="entry name" value="SET domain"/>
    <property type="match status" value="1"/>
</dbReference>
<dbReference type="Pfam" id="PF00856">
    <property type="entry name" value="SET"/>
    <property type="match status" value="1"/>
</dbReference>
<dbReference type="InterPro" id="IPR001214">
    <property type="entry name" value="SET_dom"/>
</dbReference>
<name>A0A9P5MYT8_9AGAM</name>
<keyword evidence="3" id="KW-1185">Reference proteome</keyword>
<dbReference type="Gene3D" id="2.170.270.10">
    <property type="entry name" value="SET domain"/>
    <property type="match status" value="1"/>
</dbReference>
<evidence type="ECO:0000313" key="3">
    <source>
        <dbReference type="Proteomes" id="UP000759537"/>
    </source>
</evidence>
<accession>A0A9P5MYT8</accession>
<dbReference type="InterPro" id="IPR046341">
    <property type="entry name" value="SET_dom_sf"/>
</dbReference>
<reference evidence="2" key="2">
    <citation type="journal article" date="2020" name="Nat. Commun.">
        <title>Large-scale genome sequencing of mycorrhizal fungi provides insights into the early evolution of symbiotic traits.</title>
        <authorList>
            <person name="Miyauchi S."/>
            <person name="Kiss E."/>
            <person name="Kuo A."/>
            <person name="Drula E."/>
            <person name="Kohler A."/>
            <person name="Sanchez-Garcia M."/>
            <person name="Morin E."/>
            <person name="Andreopoulos B."/>
            <person name="Barry K.W."/>
            <person name="Bonito G."/>
            <person name="Buee M."/>
            <person name="Carver A."/>
            <person name="Chen C."/>
            <person name="Cichocki N."/>
            <person name="Clum A."/>
            <person name="Culley D."/>
            <person name="Crous P.W."/>
            <person name="Fauchery L."/>
            <person name="Girlanda M."/>
            <person name="Hayes R.D."/>
            <person name="Keri Z."/>
            <person name="LaButti K."/>
            <person name="Lipzen A."/>
            <person name="Lombard V."/>
            <person name="Magnuson J."/>
            <person name="Maillard F."/>
            <person name="Murat C."/>
            <person name="Nolan M."/>
            <person name="Ohm R.A."/>
            <person name="Pangilinan J."/>
            <person name="Pereira M.F."/>
            <person name="Perotto S."/>
            <person name="Peter M."/>
            <person name="Pfister S."/>
            <person name="Riley R."/>
            <person name="Sitrit Y."/>
            <person name="Stielow J.B."/>
            <person name="Szollosi G."/>
            <person name="Zifcakova L."/>
            <person name="Stursova M."/>
            <person name="Spatafora J.W."/>
            <person name="Tedersoo L."/>
            <person name="Vaario L.M."/>
            <person name="Yamada A."/>
            <person name="Yan M."/>
            <person name="Wang P."/>
            <person name="Xu J."/>
            <person name="Bruns T."/>
            <person name="Baldrian P."/>
            <person name="Vilgalys R."/>
            <person name="Dunand C."/>
            <person name="Henrissat B."/>
            <person name="Grigoriev I.V."/>
            <person name="Hibbett D."/>
            <person name="Nagy L.G."/>
            <person name="Martin F.M."/>
        </authorList>
    </citation>
    <scope>NUCLEOTIDE SEQUENCE</scope>
    <source>
        <strain evidence="2">Prilba</strain>
    </source>
</reference>
<gene>
    <name evidence="2" type="ORF">DFH94DRAFT_413422</name>
</gene>
<protein>
    <recommendedName>
        <fullName evidence="1">SET domain-containing protein</fullName>
    </recommendedName>
</protein>
<dbReference type="PROSITE" id="PS50280">
    <property type="entry name" value="SET"/>
    <property type="match status" value="1"/>
</dbReference>
<dbReference type="SMART" id="SM00317">
    <property type="entry name" value="SET"/>
    <property type="match status" value="1"/>
</dbReference>
<reference evidence="2" key="1">
    <citation type="submission" date="2019-10" db="EMBL/GenBank/DDBJ databases">
        <authorList>
            <consortium name="DOE Joint Genome Institute"/>
            <person name="Kuo A."/>
            <person name="Miyauchi S."/>
            <person name="Kiss E."/>
            <person name="Drula E."/>
            <person name="Kohler A."/>
            <person name="Sanchez-Garcia M."/>
            <person name="Andreopoulos B."/>
            <person name="Barry K.W."/>
            <person name="Bonito G."/>
            <person name="Buee M."/>
            <person name="Carver A."/>
            <person name="Chen C."/>
            <person name="Cichocki N."/>
            <person name="Clum A."/>
            <person name="Culley D."/>
            <person name="Crous P.W."/>
            <person name="Fauchery L."/>
            <person name="Girlanda M."/>
            <person name="Hayes R."/>
            <person name="Keri Z."/>
            <person name="LaButti K."/>
            <person name="Lipzen A."/>
            <person name="Lombard V."/>
            <person name="Magnuson J."/>
            <person name="Maillard F."/>
            <person name="Morin E."/>
            <person name="Murat C."/>
            <person name="Nolan M."/>
            <person name="Ohm R."/>
            <person name="Pangilinan J."/>
            <person name="Pereira M."/>
            <person name="Perotto S."/>
            <person name="Peter M."/>
            <person name="Riley R."/>
            <person name="Sitrit Y."/>
            <person name="Stielow B."/>
            <person name="Szollosi G."/>
            <person name="Zifcakova L."/>
            <person name="Stursova M."/>
            <person name="Spatafora J.W."/>
            <person name="Tedersoo L."/>
            <person name="Vaario L.-M."/>
            <person name="Yamada A."/>
            <person name="Yan M."/>
            <person name="Wang P."/>
            <person name="Xu J."/>
            <person name="Bruns T."/>
            <person name="Baldrian P."/>
            <person name="Vilgalys R."/>
            <person name="Henrissat B."/>
            <person name="Grigoriev I.V."/>
            <person name="Hibbett D."/>
            <person name="Nagy L.G."/>
            <person name="Martin F.M."/>
        </authorList>
    </citation>
    <scope>NUCLEOTIDE SEQUENCE</scope>
    <source>
        <strain evidence="2">Prilba</strain>
    </source>
</reference>
<evidence type="ECO:0000259" key="1">
    <source>
        <dbReference type="PROSITE" id="PS50280"/>
    </source>
</evidence>
<organism evidence="2 3">
    <name type="scientific">Russula ochroleuca</name>
    <dbReference type="NCBI Taxonomy" id="152965"/>
    <lineage>
        <taxon>Eukaryota</taxon>
        <taxon>Fungi</taxon>
        <taxon>Dikarya</taxon>
        <taxon>Basidiomycota</taxon>
        <taxon>Agaricomycotina</taxon>
        <taxon>Agaricomycetes</taxon>
        <taxon>Russulales</taxon>
        <taxon>Russulaceae</taxon>
        <taxon>Russula</taxon>
    </lineage>
</organism>
<dbReference type="OrthoDB" id="5792673at2759"/>
<dbReference type="Proteomes" id="UP000759537">
    <property type="component" value="Unassembled WGS sequence"/>
</dbReference>
<dbReference type="AlphaFoldDB" id="A0A9P5MYT8"/>
<dbReference type="EMBL" id="WHVB01000006">
    <property type="protein sequence ID" value="KAF8481907.1"/>
    <property type="molecule type" value="Genomic_DNA"/>
</dbReference>
<sequence length="180" mass="19625">MTRPPKNWPAHVQYSTVPYFHSSVSGDALSFLKGGDSKGISLPSAPPSLGGIRPIVDPSHPAHGQHGLFATRKIAAHTLIVEYIGEVHSDERPTSDYDISLYRFPGGENVGVDATAIGNEARFVNDYRGIRPKPNAQFADRWTARGDLRIGIWSLASGIRKGDEIVVSYGKSWWAARSLS</sequence>
<evidence type="ECO:0000313" key="2">
    <source>
        <dbReference type="EMBL" id="KAF8481907.1"/>
    </source>
</evidence>
<comment type="caution">
    <text evidence="2">The sequence shown here is derived from an EMBL/GenBank/DDBJ whole genome shotgun (WGS) entry which is preliminary data.</text>
</comment>
<proteinExistence type="predicted"/>